<name>A0AC34FT07_9BILA</name>
<protein>
    <submittedName>
        <fullName evidence="2">Uncharacterized protein</fullName>
    </submittedName>
</protein>
<dbReference type="WBParaSite" id="ES5_v2.g19895.t1">
    <property type="protein sequence ID" value="ES5_v2.g19895.t1"/>
    <property type="gene ID" value="ES5_v2.g19895"/>
</dbReference>
<evidence type="ECO:0000313" key="2">
    <source>
        <dbReference type="WBParaSite" id="ES5_v2.g19895.t1"/>
    </source>
</evidence>
<sequence length="687" mass="79733">MKRYRPSGEEEATASQKQSKKTKNIGAVNNPVKFPATLLLSPNIADSKERCSDNEANGELPSLNDSLENNIASSSSTSEISKIDELEKENIKLKSELSYYKLKQEKDDKKGNTVVKSALAKSEQNYQLAKETKIKADELQKKLQKCQDTLKREESKRNHLQHQLKQAEQNLMAKDEEIKKLVNNEAKLTDDPISNKNLENELRQMLAIKDIAINGLDQKLGQAYKDLENQKDEKRAVESEIKKLENRVAELQETAKTTKEKEDAFEKQIEDLQQELGQQKTDFDQLYYDAQCENEAFELKLKENREAIEQKNQEIAELRKKLDIQEVYDEQVNCRIDVTESKAKNLEAQYIQTRAELHELQVKYADLQKQFAEAKEDTEKIIIKKDEKISALKKDNDRFRKGYRSDKEKYSSATREIEKLKSDKLNLQFEMKNKEVTISKSQGHLENAHQEIDSLKQHLEKTNDELNILKTKEEKNSKNASNIVMLLKEVNEIRESLTEKDVIIADLQKQKDENEILFSQTLNNLAAMEEKVTELQKLYDNVCGQKEAENVEYMKEKEETLFQIEDLQTEIKCLISQKQRLEKELTKTENYLQSTNTELAEEKAEHEKAKEFVEKSTVFINKAKALKDEETLRADEAIARLETFEVQFLQNQSTLKSEQEQRILLQTQIIAFQQQMKETVDSKDITI</sequence>
<evidence type="ECO:0000313" key="1">
    <source>
        <dbReference type="Proteomes" id="UP000887579"/>
    </source>
</evidence>
<reference evidence="2" key="1">
    <citation type="submission" date="2022-11" db="UniProtKB">
        <authorList>
            <consortium name="WormBaseParasite"/>
        </authorList>
    </citation>
    <scope>IDENTIFICATION</scope>
</reference>
<proteinExistence type="predicted"/>
<accession>A0AC34FT07</accession>
<organism evidence="1 2">
    <name type="scientific">Panagrolaimus sp. ES5</name>
    <dbReference type="NCBI Taxonomy" id="591445"/>
    <lineage>
        <taxon>Eukaryota</taxon>
        <taxon>Metazoa</taxon>
        <taxon>Ecdysozoa</taxon>
        <taxon>Nematoda</taxon>
        <taxon>Chromadorea</taxon>
        <taxon>Rhabditida</taxon>
        <taxon>Tylenchina</taxon>
        <taxon>Panagrolaimomorpha</taxon>
        <taxon>Panagrolaimoidea</taxon>
        <taxon>Panagrolaimidae</taxon>
        <taxon>Panagrolaimus</taxon>
    </lineage>
</organism>
<dbReference type="Proteomes" id="UP000887579">
    <property type="component" value="Unplaced"/>
</dbReference>